<dbReference type="PROSITE" id="PS50090">
    <property type="entry name" value="MYB_LIKE"/>
    <property type="match status" value="2"/>
</dbReference>
<dbReference type="Pfam" id="PF13921">
    <property type="entry name" value="Myb_DNA-bind_6"/>
    <property type="match status" value="1"/>
</dbReference>
<evidence type="ECO:0000313" key="9">
    <source>
        <dbReference type="Proteomes" id="UP000002258"/>
    </source>
</evidence>
<dbReference type="OrthoDB" id="39591at2759"/>
<protein>
    <submittedName>
        <fullName evidence="8">Myb, DNA-binding protein</fullName>
    </submittedName>
</protein>
<dbReference type="PANTHER" id="PTHR46380">
    <property type="entry name" value="CYCLIN-D-BINDING MYB-LIKE TRANSCRIPTION FACTOR 1"/>
    <property type="match status" value="1"/>
</dbReference>
<comment type="subcellular location">
    <subcellularLocation>
        <location evidence="1">Nucleus</location>
    </subcellularLocation>
</comment>
<dbReference type="InterPro" id="IPR001005">
    <property type="entry name" value="SANT/Myb"/>
</dbReference>
<evidence type="ECO:0000259" key="7">
    <source>
        <dbReference type="PROSITE" id="PS51294"/>
    </source>
</evidence>
<dbReference type="GO" id="GO:0000976">
    <property type="term" value="F:transcription cis-regulatory region binding"/>
    <property type="evidence" value="ECO:0007669"/>
    <property type="project" value="TreeGrafter"/>
</dbReference>
<dbReference type="InParanoid" id="A3LXM9"/>
<feature type="compositionally biased region" description="Basic residues" evidence="5">
    <location>
        <begin position="132"/>
        <end position="143"/>
    </location>
</feature>
<dbReference type="RefSeq" id="XP_001385858.2">
    <property type="nucleotide sequence ID" value="XM_001385821.1"/>
</dbReference>
<name>A3LXM9_PICST</name>
<dbReference type="HOGENOM" id="CLU_016706_1_0_1"/>
<dbReference type="EMBL" id="CP000500">
    <property type="protein sequence ID" value="ABN67829.2"/>
    <property type="molecule type" value="Genomic_DNA"/>
</dbReference>
<dbReference type="PROSITE" id="PS51294">
    <property type="entry name" value="HTH_MYB"/>
    <property type="match status" value="2"/>
</dbReference>
<proteinExistence type="predicted"/>
<dbReference type="GO" id="GO:0003700">
    <property type="term" value="F:DNA-binding transcription factor activity"/>
    <property type="evidence" value="ECO:0007669"/>
    <property type="project" value="TreeGrafter"/>
</dbReference>
<feature type="domain" description="Myb-like" evidence="6">
    <location>
        <begin position="396"/>
        <end position="457"/>
    </location>
</feature>
<dbReference type="Gene3D" id="1.10.10.60">
    <property type="entry name" value="Homeodomain-like"/>
    <property type="match status" value="2"/>
</dbReference>
<dbReference type="PANTHER" id="PTHR46380:SF2">
    <property type="entry name" value="CYCLIN-D-BINDING MYB-LIKE TRANSCRIPTION FACTOR 1"/>
    <property type="match status" value="1"/>
</dbReference>
<accession>A3LXM9</accession>
<evidence type="ECO:0000313" key="8">
    <source>
        <dbReference type="EMBL" id="ABN67829.2"/>
    </source>
</evidence>
<keyword evidence="3 8" id="KW-0238">DNA-binding</keyword>
<organism evidence="8 9">
    <name type="scientific">Scheffersomyces stipitis (strain ATCC 58785 / CBS 6054 / NBRC 10063 / NRRL Y-11545)</name>
    <name type="common">Yeast</name>
    <name type="synonym">Pichia stipitis</name>
    <dbReference type="NCBI Taxonomy" id="322104"/>
    <lineage>
        <taxon>Eukaryota</taxon>
        <taxon>Fungi</taxon>
        <taxon>Dikarya</taxon>
        <taxon>Ascomycota</taxon>
        <taxon>Saccharomycotina</taxon>
        <taxon>Pichiomycetes</taxon>
        <taxon>Debaryomycetaceae</taxon>
        <taxon>Scheffersomyces</taxon>
    </lineage>
</organism>
<dbReference type="FunCoup" id="A3LXM9">
    <property type="interactions" value="1279"/>
</dbReference>
<dbReference type="KEGG" id="pic:PICST_68096"/>
<dbReference type="InterPro" id="IPR009057">
    <property type="entry name" value="Homeodomain-like_sf"/>
</dbReference>
<dbReference type="SMART" id="SM00717">
    <property type="entry name" value="SANT"/>
    <property type="match status" value="3"/>
</dbReference>
<dbReference type="STRING" id="322104.A3LXM9"/>
<dbReference type="AlphaFoldDB" id="A3LXM9"/>
<keyword evidence="9" id="KW-1185">Reference proteome</keyword>
<dbReference type="SUPFAM" id="SSF46689">
    <property type="entry name" value="Homeodomain-like"/>
    <property type="match status" value="2"/>
</dbReference>
<sequence length="578" mass="66024">MDEQQEIGGAHALLQLGSKQKDDGIDDSIDAIGNNENSNVNEDVDDEGDLSDSKNQQINDAVEAAVMRYVGGTLDSAEHESKRSKRKIHDEIINNIHEFNQWTGFLEENISDHGNEDYDAYTSQQQSQPLHSNKRSKGKKRRTQSGTSDIDPELEALGTTEHDQLVEAAIIDARELARHINEQGAGTGNLNLSHHQQHAGSDSINAITQLAQAATSLSETKKAKLKRKDGESYQMKNIALRPKFNNLTSVETLIEEASAQACEWFNSLPDTTGKGPRMFSAEEMSAVDHFVAGYCHLNKWTREDVCNRVWSNERKKDNFWESLVRVLPYRSRASVYKHVRRIYHVFDVRAKWTEEDDALLKKLALTHEGKWKQIGEAMGRMPEDCRDRWRNYVKCGDNRTSNQWSQDEENALKQIVTDMFQQSGNKEYASINWTVVSERMNGTRSRIQCRYKWNKLVKRETALRATYMNSDTKLWMLRKLQSSGWDSVDSVDWTEVARLHREENVKQDENGYQWDAPDFKASFEKMRSEVRDHKRLSFVTILMLDPNDPESIATAAVAAVSSGVDGVDAQQQAYSLWR</sequence>
<dbReference type="Pfam" id="PF21559">
    <property type="entry name" value="Reb1_MybAD"/>
    <property type="match status" value="1"/>
</dbReference>
<evidence type="ECO:0000259" key="6">
    <source>
        <dbReference type="PROSITE" id="PS50090"/>
    </source>
</evidence>
<feature type="region of interest" description="Disordered" evidence="5">
    <location>
        <begin position="1"/>
        <end position="53"/>
    </location>
</feature>
<feature type="region of interest" description="Disordered" evidence="5">
    <location>
        <begin position="115"/>
        <end position="159"/>
    </location>
</feature>
<feature type="domain" description="HTH myb-type" evidence="7">
    <location>
        <begin position="432"/>
        <end position="461"/>
    </location>
</feature>
<feature type="compositionally biased region" description="Polar residues" evidence="5">
    <location>
        <begin position="121"/>
        <end position="131"/>
    </location>
</feature>
<evidence type="ECO:0000256" key="1">
    <source>
        <dbReference type="ARBA" id="ARBA00004123"/>
    </source>
</evidence>
<dbReference type="CDD" id="cd00167">
    <property type="entry name" value="SANT"/>
    <property type="match status" value="2"/>
</dbReference>
<evidence type="ECO:0000256" key="3">
    <source>
        <dbReference type="ARBA" id="ARBA00023125"/>
    </source>
</evidence>
<evidence type="ECO:0000256" key="2">
    <source>
        <dbReference type="ARBA" id="ARBA00022737"/>
    </source>
</evidence>
<dbReference type="InterPro" id="IPR017930">
    <property type="entry name" value="Myb_dom"/>
</dbReference>
<dbReference type="GO" id="GO:0005634">
    <property type="term" value="C:nucleus"/>
    <property type="evidence" value="ECO:0007669"/>
    <property type="project" value="UniProtKB-SubCell"/>
</dbReference>
<keyword evidence="2" id="KW-0677">Repeat</keyword>
<feature type="domain" description="Myb-like" evidence="6">
    <location>
        <begin position="349"/>
        <end position="393"/>
    </location>
</feature>
<feature type="domain" description="HTH myb-type" evidence="7">
    <location>
        <begin position="348"/>
        <end position="397"/>
    </location>
</feature>
<dbReference type="eggNOG" id="KOG0051">
    <property type="taxonomic scope" value="Eukaryota"/>
</dbReference>
<reference evidence="8 9" key="1">
    <citation type="journal article" date="2007" name="Nat. Biotechnol.">
        <title>Genome sequence of the lignocellulose-bioconverting and xylose-fermenting yeast Pichia stipitis.</title>
        <authorList>
            <person name="Jeffries T.W."/>
            <person name="Grigoriev I.V."/>
            <person name="Grimwood J."/>
            <person name="Laplaza J.M."/>
            <person name="Aerts A."/>
            <person name="Salamov A."/>
            <person name="Schmutz J."/>
            <person name="Lindquist E."/>
            <person name="Dehal P."/>
            <person name="Shapiro H."/>
            <person name="Jin Y.S."/>
            <person name="Passoth V."/>
            <person name="Richardson P.M."/>
        </authorList>
    </citation>
    <scope>NUCLEOTIDE SEQUENCE [LARGE SCALE GENOMIC DNA]</scope>
    <source>
        <strain evidence="9">ATCC 58785 / CBS 6054 / NBRC 10063 / NRRL Y-11545</strain>
    </source>
</reference>
<gene>
    <name evidence="8" type="ORF">PICST_68096</name>
</gene>
<dbReference type="InterPro" id="IPR051651">
    <property type="entry name" value="DMTF1_DNA-bind_reg"/>
</dbReference>
<evidence type="ECO:0000256" key="4">
    <source>
        <dbReference type="ARBA" id="ARBA00023242"/>
    </source>
</evidence>
<dbReference type="GeneID" id="4840057"/>
<keyword evidence="4" id="KW-0539">Nucleus</keyword>
<dbReference type="Proteomes" id="UP000002258">
    <property type="component" value="Chromosome 6"/>
</dbReference>
<dbReference type="InterPro" id="IPR049260">
    <property type="entry name" value="REB1_MybAD"/>
</dbReference>
<evidence type="ECO:0000256" key="5">
    <source>
        <dbReference type="SAM" id="MobiDB-lite"/>
    </source>
</evidence>
<dbReference type="OMA" id="QEYSLWR"/>